<dbReference type="Gene3D" id="2.40.50.100">
    <property type="match status" value="1"/>
</dbReference>
<evidence type="ECO:0000313" key="7">
    <source>
        <dbReference type="Proteomes" id="UP001320148"/>
    </source>
</evidence>
<dbReference type="Pfam" id="PF01590">
    <property type="entry name" value="GAF"/>
    <property type="match status" value="1"/>
</dbReference>
<comment type="similarity">
    <text evidence="2">Belongs to the membrane fusion protein (MFP) (TC 8.A.1) family.</text>
</comment>
<dbReference type="Pfam" id="PF25954">
    <property type="entry name" value="Beta-barrel_RND_2"/>
    <property type="match status" value="1"/>
</dbReference>
<comment type="subcellular location">
    <subcellularLocation>
        <location evidence="1">Cell envelope</location>
    </subcellularLocation>
</comment>
<feature type="domain" description="GAF" evidence="5">
    <location>
        <begin position="177"/>
        <end position="324"/>
    </location>
</feature>
<gene>
    <name evidence="6" type="ORF">DSLASN_18090</name>
</gene>
<dbReference type="NCBIfam" id="TIGR01730">
    <property type="entry name" value="RND_mfp"/>
    <property type="match status" value="1"/>
</dbReference>
<dbReference type="SUPFAM" id="SSF55781">
    <property type="entry name" value="GAF domain-like"/>
    <property type="match status" value="1"/>
</dbReference>
<keyword evidence="3 4" id="KW-0175">Coiled coil</keyword>
<name>A0ABM7PGA9_9BACT</name>
<protein>
    <recommendedName>
        <fullName evidence="5">GAF domain-containing protein</fullName>
    </recommendedName>
</protein>
<dbReference type="Gene3D" id="3.30.450.40">
    <property type="match status" value="1"/>
</dbReference>
<dbReference type="EMBL" id="AP024488">
    <property type="protein sequence ID" value="BCS96177.1"/>
    <property type="molecule type" value="Genomic_DNA"/>
</dbReference>
<dbReference type="SUPFAM" id="SSF111369">
    <property type="entry name" value="HlyD-like secretion proteins"/>
    <property type="match status" value="1"/>
</dbReference>
<evidence type="ECO:0000256" key="3">
    <source>
        <dbReference type="ARBA" id="ARBA00023054"/>
    </source>
</evidence>
<dbReference type="InterPro" id="IPR003018">
    <property type="entry name" value="GAF"/>
</dbReference>
<proteinExistence type="inferred from homology"/>
<dbReference type="InterPro" id="IPR050465">
    <property type="entry name" value="UPF0194_transport"/>
</dbReference>
<evidence type="ECO:0000256" key="2">
    <source>
        <dbReference type="ARBA" id="ARBA00009477"/>
    </source>
</evidence>
<dbReference type="Proteomes" id="UP001320148">
    <property type="component" value="Chromosome"/>
</dbReference>
<dbReference type="SMART" id="SM00065">
    <property type="entry name" value="GAF"/>
    <property type="match status" value="1"/>
</dbReference>
<evidence type="ECO:0000256" key="4">
    <source>
        <dbReference type="SAM" id="Coils"/>
    </source>
</evidence>
<dbReference type="InterPro" id="IPR029016">
    <property type="entry name" value="GAF-like_dom_sf"/>
</dbReference>
<dbReference type="PANTHER" id="PTHR32347">
    <property type="entry name" value="EFFLUX SYSTEM COMPONENT YKNX-RELATED"/>
    <property type="match status" value="1"/>
</dbReference>
<dbReference type="InterPro" id="IPR058792">
    <property type="entry name" value="Beta-barrel_RND_2"/>
</dbReference>
<evidence type="ECO:0000259" key="5">
    <source>
        <dbReference type="SMART" id="SM00065"/>
    </source>
</evidence>
<evidence type="ECO:0000313" key="6">
    <source>
        <dbReference type="EMBL" id="BCS96177.1"/>
    </source>
</evidence>
<evidence type="ECO:0000256" key="1">
    <source>
        <dbReference type="ARBA" id="ARBA00004196"/>
    </source>
</evidence>
<reference evidence="6 7" key="1">
    <citation type="submission" date="2021-02" db="EMBL/GenBank/DDBJ databases">
        <title>Complete genome of Desulfoluna sp. strain ASN36.</title>
        <authorList>
            <person name="Takahashi A."/>
            <person name="Kojima H."/>
            <person name="Fukui M."/>
        </authorList>
    </citation>
    <scope>NUCLEOTIDE SEQUENCE [LARGE SCALE GENOMIC DNA]</scope>
    <source>
        <strain evidence="6 7">ASN36</strain>
    </source>
</reference>
<dbReference type="InterPro" id="IPR006143">
    <property type="entry name" value="RND_pump_MFP"/>
</dbReference>
<sequence length="612" mass="68734">MDDISEKENQDERAASWEALQHGPDDETCFHGWLMLQCLMIPHCVSGLLVVSVDRETFAPVSKWPETARDVAGLVEIIEQVIEEKCPLLSRLDVEHGPGAYALAYPVLIDGALYGAVAVEVAPESEDELRHVMEQLQWGVSWVELRFHKGASETHEAESLRMKAAVGLLSEVLAVERFEGAAMAFVTRLATRLGCDRVSIGFKRKKKIRVQAVSHSAKFADRMNLIRSIEKAMEEAVVQRREIRYPGEQGAVVILRDHRELASRFGGGHILTVPLYDGGRYLGAVMLERPAEKGFTEAEEEYCRRVAALSAPVLEQKRALDRPLFFKLTDALSHQLKRLVGPGYPGRKLALCLTVFLCLFFANKQGDYRISSHVALEGEIMRAVSAPFNGYVKESTFRAGDVVKKGDVLCRLDDRDLRLERFNWLNRRTQLKRERQEAMAEHNRSEVNVINARIKQADAQLELVENKLDRSEIKAPFDGLLVSGDLARSLGSMVQLGEVLFEMTPLDAYRVIINVDESRIADVSLGQQGTLVLSSLPDAPFDFTVTKITPIAIAEEGSNSFRVEATLSHVTGQLRPGMEGVGKIFVDRRNLFSLWTRSLREKATLWLWAWWP</sequence>
<dbReference type="PANTHER" id="PTHR32347:SF23">
    <property type="entry name" value="BLL5650 PROTEIN"/>
    <property type="match status" value="1"/>
</dbReference>
<accession>A0ABM7PGA9</accession>
<organism evidence="6 7">
    <name type="scientific">Desulfoluna limicola</name>
    <dbReference type="NCBI Taxonomy" id="2810562"/>
    <lineage>
        <taxon>Bacteria</taxon>
        <taxon>Pseudomonadati</taxon>
        <taxon>Thermodesulfobacteriota</taxon>
        <taxon>Desulfobacteria</taxon>
        <taxon>Desulfobacterales</taxon>
        <taxon>Desulfolunaceae</taxon>
        <taxon>Desulfoluna</taxon>
    </lineage>
</organism>
<feature type="coiled-coil region" evidence="4">
    <location>
        <begin position="428"/>
        <end position="474"/>
    </location>
</feature>
<dbReference type="Gene3D" id="2.40.30.170">
    <property type="match status" value="1"/>
</dbReference>
<keyword evidence="7" id="KW-1185">Reference proteome</keyword>